<dbReference type="InterPro" id="IPR051010">
    <property type="entry name" value="BCAA_transport"/>
</dbReference>
<comment type="similarity">
    <text evidence="1">Belongs to the leucine-binding protein family.</text>
</comment>
<keyword evidence="3" id="KW-0029">Amino-acid transport</keyword>
<dbReference type="Gene3D" id="3.40.50.2300">
    <property type="match status" value="2"/>
</dbReference>
<sequence>MGINFAKQYDQAGMNEEVPMVLAAPSSDINILRAVGESMVGVSSSSHWNHDLDNDANRAFLAGFEAEYGRSPTVYASQGYDTAKLIASALMKTGGKVTEDMDGFRAALKAADFDSVRGAFAFNTNNHPIQNWYARVVVERDGEFVNETTGVIAENHADAYATECALN</sequence>
<dbReference type="InterPro" id="IPR028081">
    <property type="entry name" value="Leu-bd"/>
</dbReference>
<dbReference type="InterPro" id="IPR028082">
    <property type="entry name" value="Peripla_BP_I"/>
</dbReference>
<evidence type="ECO:0000256" key="2">
    <source>
        <dbReference type="ARBA" id="ARBA00022729"/>
    </source>
</evidence>
<keyword evidence="3" id="KW-0813">Transport</keyword>
<dbReference type="PANTHER" id="PTHR30483:SF6">
    <property type="entry name" value="PERIPLASMIC BINDING PROTEIN OF ABC TRANSPORTER FOR NATURAL AMINO ACIDS"/>
    <property type="match status" value="1"/>
</dbReference>
<name>A0A6B0Y3J7_9RHOB</name>
<keyword evidence="2" id="KW-0732">Signal</keyword>
<evidence type="ECO:0000256" key="3">
    <source>
        <dbReference type="ARBA" id="ARBA00022970"/>
    </source>
</evidence>
<feature type="domain" description="Leucine-binding protein" evidence="4">
    <location>
        <begin position="3"/>
        <end position="137"/>
    </location>
</feature>
<proteinExistence type="inferred from homology"/>
<protein>
    <submittedName>
        <fullName evidence="5">ABC transporter substrate-binding protein</fullName>
    </submittedName>
</protein>
<evidence type="ECO:0000259" key="4">
    <source>
        <dbReference type="Pfam" id="PF13458"/>
    </source>
</evidence>
<dbReference type="AlphaFoldDB" id="A0A6B0Y3J7"/>
<organism evidence="5">
    <name type="scientific">Boseongicola sp. SB0664_bin_43</name>
    <dbReference type="NCBI Taxonomy" id="2604844"/>
    <lineage>
        <taxon>Bacteria</taxon>
        <taxon>Pseudomonadati</taxon>
        <taxon>Pseudomonadota</taxon>
        <taxon>Alphaproteobacteria</taxon>
        <taxon>Rhodobacterales</taxon>
        <taxon>Paracoccaceae</taxon>
        <taxon>Boseongicola</taxon>
    </lineage>
</organism>
<accession>A0A6B0Y3J7</accession>
<dbReference type="EMBL" id="VXRY01000460">
    <property type="protein sequence ID" value="MXY34652.1"/>
    <property type="molecule type" value="Genomic_DNA"/>
</dbReference>
<reference evidence="5" key="1">
    <citation type="submission" date="2019-09" db="EMBL/GenBank/DDBJ databases">
        <title>Characterisation of the sponge microbiome using genome-centric metagenomics.</title>
        <authorList>
            <person name="Engelberts J.P."/>
            <person name="Robbins S.J."/>
            <person name="De Goeij J.M."/>
            <person name="Aranda M."/>
            <person name="Bell S.C."/>
            <person name="Webster N.S."/>
        </authorList>
    </citation>
    <scope>NUCLEOTIDE SEQUENCE</scope>
    <source>
        <strain evidence="5">SB0664_bin_43</strain>
    </source>
</reference>
<dbReference type="GO" id="GO:0006865">
    <property type="term" value="P:amino acid transport"/>
    <property type="evidence" value="ECO:0007669"/>
    <property type="project" value="UniProtKB-KW"/>
</dbReference>
<dbReference type="PANTHER" id="PTHR30483">
    <property type="entry name" value="LEUCINE-SPECIFIC-BINDING PROTEIN"/>
    <property type="match status" value="1"/>
</dbReference>
<dbReference type="SUPFAM" id="SSF53822">
    <property type="entry name" value="Periplasmic binding protein-like I"/>
    <property type="match status" value="1"/>
</dbReference>
<dbReference type="Pfam" id="PF13458">
    <property type="entry name" value="Peripla_BP_6"/>
    <property type="match status" value="1"/>
</dbReference>
<comment type="caution">
    <text evidence="5">The sequence shown here is derived from an EMBL/GenBank/DDBJ whole genome shotgun (WGS) entry which is preliminary data.</text>
</comment>
<gene>
    <name evidence="5" type="ORF">F4Y60_11305</name>
</gene>
<evidence type="ECO:0000313" key="5">
    <source>
        <dbReference type="EMBL" id="MXY34652.1"/>
    </source>
</evidence>
<evidence type="ECO:0000256" key="1">
    <source>
        <dbReference type="ARBA" id="ARBA00010062"/>
    </source>
</evidence>